<evidence type="ECO:0000256" key="5">
    <source>
        <dbReference type="ARBA" id="ARBA00023002"/>
    </source>
</evidence>
<protein>
    <submittedName>
        <fullName evidence="8">Acyl-CoA dehydrogenase</fullName>
    </submittedName>
</protein>
<dbReference type="STRING" id="1855283.SAMN05216382_2778"/>
<evidence type="ECO:0000313" key="9">
    <source>
        <dbReference type="Proteomes" id="UP000199214"/>
    </source>
</evidence>
<evidence type="ECO:0000256" key="1">
    <source>
        <dbReference type="ARBA" id="ARBA00001974"/>
    </source>
</evidence>
<dbReference type="InterPro" id="IPR013786">
    <property type="entry name" value="AcylCoA_DH/ox_N"/>
</dbReference>
<evidence type="ECO:0000256" key="2">
    <source>
        <dbReference type="ARBA" id="ARBA00009347"/>
    </source>
</evidence>
<dbReference type="Pfam" id="PF00441">
    <property type="entry name" value="Acyl-CoA_dh_1"/>
    <property type="match status" value="1"/>
</dbReference>
<keyword evidence="5" id="KW-0560">Oxidoreductase</keyword>
<proteinExistence type="inferred from homology"/>
<dbReference type="AlphaFoldDB" id="A0A1H7TPR6"/>
<dbReference type="SUPFAM" id="SSF56645">
    <property type="entry name" value="Acyl-CoA dehydrogenase NM domain-like"/>
    <property type="match status" value="1"/>
</dbReference>
<sequence>MDLIPSDEQVLLRDTVRRFLADGSDATTMGKGPMPRDVWRAVAELGLLSFLLPEAAGGTGGRPQDAAIIAEEIGRALAITPLAESIGGAADLIARAGDADLTSRWVERALMGEQHLALAQAPVDARGDTLSSDLGIVSWAAEAAAIVVLADKRAWVVEPEATGVMVTPVRLIDGTPGATVLLANCAATALNVSAADVAACLATVRLCHTAELVGAMTTLYEQAVAYARERKQFGVAIGSFQVVQHKLARMFVAIEQSRSLLLKAAVEDRGDTGFVRATLAAKAYIAERAQAVAEDAVHLHGGMGVTDELAVGRGLRRVMLLARASGSAAQARRALAA</sequence>
<dbReference type="InterPro" id="IPR009075">
    <property type="entry name" value="AcylCo_DH/oxidase_C"/>
</dbReference>
<evidence type="ECO:0000256" key="3">
    <source>
        <dbReference type="ARBA" id="ARBA00022630"/>
    </source>
</evidence>
<evidence type="ECO:0000259" key="6">
    <source>
        <dbReference type="Pfam" id="PF00441"/>
    </source>
</evidence>
<dbReference type="SUPFAM" id="SSF47203">
    <property type="entry name" value="Acyl-CoA dehydrogenase C-terminal domain-like"/>
    <property type="match status" value="1"/>
</dbReference>
<keyword evidence="4" id="KW-0274">FAD</keyword>
<comment type="similarity">
    <text evidence="2">Belongs to the acyl-CoA dehydrogenase family.</text>
</comment>
<dbReference type="Proteomes" id="UP000199214">
    <property type="component" value="Unassembled WGS sequence"/>
</dbReference>
<dbReference type="Gene3D" id="1.10.540.10">
    <property type="entry name" value="Acyl-CoA dehydrogenase/oxidase, N-terminal domain"/>
    <property type="match status" value="1"/>
</dbReference>
<accession>A0A1H7TPR6</accession>
<dbReference type="PANTHER" id="PTHR43884">
    <property type="entry name" value="ACYL-COA DEHYDROGENASE"/>
    <property type="match status" value="1"/>
</dbReference>
<evidence type="ECO:0000313" key="8">
    <source>
        <dbReference type="EMBL" id="SEL86683.1"/>
    </source>
</evidence>
<organism evidence="8 9">
    <name type="scientific">Sphingomonas palmae</name>
    <dbReference type="NCBI Taxonomy" id="1855283"/>
    <lineage>
        <taxon>Bacteria</taxon>
        <taxon>Pseudomonadati</taxon>
        <taxon>Pseudomonadota</taxon>
        <taxon>Alphaproteobacteria</taxon>
        <taxon>Sphingomonadales</taxon>
        <taxon>Sphingomonadaceae</taxon>
        <taxon>Sphingomonas</taxon>
    </lineage>
</organism>
<dbReference type="OrthoDB" id="7328575at2"/>
<dbReference type="Gene3D" id="1.20.140.10">
    <property type="entry name" value="Butyryl-CoA Dehydrogenase, subunit A, domain 3"/>
    <property type="match status" value="1"/>
</dbReference>
<keyword evidence="3" id="KW-0285">Flavoprotein</keyword>
<keyword evidence="9" id="KW-1185">Reference proteome</keyword>
<dbReference type="InterPro" id="IPR009100">
    <property type="entry name" value="AcylCoA_DH/oxidase_NM_dom_sf"/>
</dbReference>
<evidence type="ECO:0000259" key="7">
    <source>
        <dbReference type="Pfam" id="PF02771"/>
    </source>
</evidence>
<feature type="domain" description="Acyl-CoA dehydrogenase/oxidase N-terminal" evidence="7">
    <location>
        <begin position="6"/>
        <end position="113"/>
    </location>
</feature>
<name>A0A1H7TPR6_9SPHN</name>
<dbReference type="PANTHER" id="PTHR43884:SF20">
    <property type="entry name" value="ACYL-COA DEHYDROGENASE FADE28"/>
    <property type="match status" value="1"/>
</dbReference>
<reference evidence="9" key="1">
    <citation type="submission" date="2016-10" db="EMBL/GenBank/DDBJ databases">
        <authorList>
            <person name="Varghese N."/>
            <person name="Submissions S."/>
        </authorList>
    </citation>
    <scope>NUCLEOTIDE SEQUENCE [LARGE SCALE GENOMIC DNA]</scope>
    <source>
        <strain evidence="9">JS21-1</strain>
    </source>
</reference>
<dbReference type="InterPro" id="IPR037069">
    <property type="entry name" value="AcylCoA_DH/ox_N_sf"/>
</dbReference>
<dbReference type="Pfam" id="PF02771">
    <property type="entry name" value="Acyl-CoA_dh_N"/>
    <property type="match status" value="1"/>
</dbReference>
<dbReference type="EMBL" id="FNZZ01000006">
    <property type="protein sequence ID" value="SEL86683.1"/>
    <property type="molecule type" value="Genomic_DNA"/>
</dbReference>
<feature type="domain" description="Acyl-CoA dehydrogenase/oxidase C-terminal" evidence="6">
    <location>
        <begin position="199"/>
        <end position="336"/>
    </location>
</feature>
<gene>
    <name evidence="8" type="ORF">SAMN05216382_2778</name>
</gene>
<dbReference type="CDD" id="cd00567">
    <property type="entry name" value="ACAD"/>
    <property type="match status" value="1"/>
</dbReference>
<dbReference type="GO" id="GO:0050660">
    <property type="term" value="F:flavin adenine dinucleotide binding"/>
    <property type="evidence" value="ECO:0007669"/>
    <property type="project" value="InterPro"/>
</dbReference>
<comment type="cofactor">
    <cofactor evidence="1">
        <name>FAD</name>
        <dbReference type="ChEBI" id="CHEBI:57692"/>
    </cofactor>
</comment>
<dbReference type="RefSeq" id="WP_093007348.1">
    <property type="nucleotide sequence ID" value="NZ_FNZZ01000006.1"/>
</dbReference>
<evidence type="ECO:0000256" key="4">
    <source>
        <dbReference type="ARBA" id="ARBA00022827"/>
    </source>
</evidence>
<dbReference type="InterPro" id="IPR036250">
    <property type="entry name" value="AcylCo_DH-like_C"/>
</dbReference>
<dbReference type="GO" id="GO:0003995">
    <property type="term" value="F:acyl-CoA dehydrogenase activity"/>
    <property type="evidence" value="ECO:0007669"/>
    <property type="project" value="TreeGrafter"/>
</dbReference>